<comment type="caution">
    <text evidence="9">The sequence shown here is derived from an EMBL/GenBank/DDBJ whole genome shotgun (WGS) entry which is preliminary data.</text>
</comment>
<dbReference type="SUPFAM" id="SSF53098">
    <property type="entry name" value="Ribonuclease H-like"/>
    <property type="match status" value="1"/>
</dbReference>
<feature type="compositionally biased region" description="Gly residues" evidence="6">
    <location>
        <begin position="1432"/>
        <end position="1443"/>
    </location>
</feature>
<dbReference type="Pfam" id="PF05699">
    <property type="entry name" value="Dimer_Tnp_hAT"/>
    <property type="match status" value="1"/>
</dbReference>
<comment type="subcellular location">
    <subcellularLocation>
        <location evidence="1 5">Nucleus</location>
        <location evidence="1 5">Nucleolus</location>
    </subcellularLocation>
</comment>
<dbReference type="STRING" id="69332.A0A388LHA3"/>
<dbReference type="InterPro" id="IPR007109">
    <property type="entry name" value="Brix"/>
</dbReference>
<dbReference type="InterPro" id="IPR004875">
    <property type="entry name" value="DDE_SF_endonuclease_dom"/>
</dbReference>
<sequence length="1461" mass="164576">MMSKIVRPKTKRGQRLLLKKAPKLRIKPSRQKPMGLLTPLPIPDGPGESVSIDFSDMGIPDGLGESVSIDFNDMGKVSKNGYSQVMVDLIPLLSHAPTELVFREFEHKYILQLGSPKTLVSDRDPRFISTEWDFTDELQKEFDQAVASFFFENAIAFNAARSNSYKNMERIMNLTARSRKMLRLPGYKHLRTKALPTEYKAVDQDLDKIREPWDVTGLTLMTNGAMTTSNRPVINFLAAGDFGAVMVRSVDMERKDKSAPILARMWEEVIRELGVHRVNAICTDSAPVDVAARKILAEHEDPVIRSIPWVLCACHVCNLLMCDIALVPWIGEEYKECWNSLESFHHMDPEWHGKNSEEALTGEHVSMAQWWLTYGKKHPTLTKIAVKVLSMSTTASPCERNWSTFDLIHTKRRNLLSPENLQMLVFIHWNKKLLLMSRAKMGFINTEQLEWETPEDEAPFDGFMRAGEYYPAETPTGREPTDGGSANVHEDNVAVEVDMDFGGTAEHADGDIGANMDDPPPETAKVTEAAGGDVLSTPYPGLGMGEGFASFLHHVNPIVRSGSDKDFREHLSAMSPMRIDFEEQTPDWATFTGPTPPGLQYGVDETTLRQWVHQREKLEAALNDPRKLSRNQWRLCGGGRKPLHEDLEKELAEWIVEKNKKGLSVHDRYIQAKARLLYKQRESQGEVVAGASNKEEGDSKFSASTGWLTRFKRRNDYVSRCELTTQSVPEGASETSRSFIQKFHSMVETLKIEANNIFNMGQVPRHFELEPASMRTKRGSRHPLLRKSGACHKRFTITFTISLSGKMLRPHMLFSHLKTKPGVDGGVLVDINESGMCSEDIMLRYISDTIGWRPETALERQPVLLIIDSNGPHSKLTENDCLKGMNIHVLVVPPNMKRILQPLDVAINSGFLQYYTKMHDAYVSPQTMAGSPKFPSYEMITAWVAEWVKLRKADEVVNSFRVCGLVPKQDFDLDALHPPLKALFDPLFNAVEWNKLYAAEFTEELQPVNLELLVAPAYFIPDEFAIAKPSSLWQCLHRAKYGCDPNPDVQCKDYRSSVITSMKTIADLKDVTDDEMYTSMENGNPPDYRLVCFAVMTVERWTIRIQHSTDSSFTVYEHPDPVKMVNLVRVENEKKVFCLHGTQTSAVVKGVLSEIHHLKKATGAAVKLTKKNENILPFEGGGEAPLERMSQKLDCSIFAFGMHTKKRPHNLVIGRMFDYHVYDLLELGIERFKSTTEFRAGKNASQPGSKPCFAFIGEEFETKEEYKLFKSMILDLFRGAAVDTVNLAGIDRVFVVVAAEGKVRFRHCFVKLKKSGSKVPRIELSEMGPSIDFTIRRHRLPSEELEKAAMKTALRSTKKKVKNVGDDFLDGKVGRVYMPKQELDTMALSKMKGLRRERRQAAEARDVALQGGSKPELKKKKKKRVTSESGDGEGGASGDGDGGATKALSKKQRKSVEFADL</sequence>
<keyword evidence="4 5" id="KW-0539">Nucleus</keyword>
<name>A0A388LHA3_CHABU</name>
<dbReference type="Gene3D" id="1.10.10.60">
    <property type="entry name" value="Homeodomain-like"/>
    <property type="match status" value="1"/>
</dbReference>
<evidence type="ECO:0000256" key="3">
    <source>
        <dbReference type="ARBA" id="ARBA00023125"/>
    </source>
</evidence>
<dbReference type="Pfam" id="PF04427">
    <property type="entry name" value="Brix"/>
    <property type="match status" value="1"/>
</dbReference>
<evidence type="ECO:0000259" key="8">
    <source>
        <dbReference type="PROSITE" id="PS51253"/>
    </source>
</evidence>
<dbReference type="EMBL" id="BFEA01000383">
    <property type="protein sequence ID" value="GBG81698.1"/>
    <property type="molecule type" value="Genomic_DNA"/>
</dbReference>
<dbReference type="SUPFAM" id="SSF46689">
    <property type="entry name" value="Homeodomain-like"/>
    <property type="match status" value="1"/>
</dbReference>
<proteinExistence type="inferred from homology"/>
<dbReference type="InterPro" id="IPR012337">
    <property type="entry name" value="RNaseH-like_sf"/>
</dbReference>
<feature type="domain" description="HTH CENPB-type" evidence="8">
    <location>
        <begin position="635"/>
        <end position="721"/>
    </location>
</feature>
<dbReference type="InterPro" id="IPR039770">
    <property type="entry name" value="Rpf2"/>
</dbReference>
<organism evidence="9 10">
    <name type="scientific">Chara braunii</name>
    <name type="common">Braun's stonewort</name>
    <dbReference type="NCBI Taxonomy" id="69332"/>
    <lineage>
        <taxon>Eukaryota</taxon>
        <taxon>Viridiplantae</taxon>
        <taxon>Streptophyta</taxon>
        <taxon>Charophyceae</taxon>
        <taxon>Charales</taxon>
        <taxon>Characeae</taxon>
        <taxon>Chara</taxon>
    </lineage>
</organism>
<comment type="similarity">
    <text evidence="2 5">Belongs to the RPF2 family.</text>
</comment>
<dbReference type="InterPro" id="IPR008906">
    <property type="entry name" value="HATC_C_dom"/>
</dbReference>
<dbReference type="Pfam" id="PF04937">
    <property type="entry name" value="DUF659"/>
    <property type="match status" value="1"/>
</dbReference>
<dbReference type="SMART" id="SM00879">
    <property type="entry name" value="Brix"/>
    <property type="match status" value="1"/>
</dbReference>
<dbReference type="GO" id="GO:0000027">
    <property type="term" value="P:ribosomal large subunit assembly"/>
    <property type="evidence" value="ECO:0007669"/>
    <property type="project" value="InterPro"/>
</dbReference>
<keyword evidence="10" id="KW-1185">Reference proteome</keyword>
<protein>
    <recommendedName>
        <fullName evidence="5">Ribosome production factor 2 homolog</fullName>
    </recommendedName>
    <alternativeName>
        <fullName evidence="5">Ribosome biogenesis protein RPF2 homolog</fullName>
    </alternativeName>
</protein>
<reference evidence="9 10" key="1">
    <citation type="journal article" date="2018" name="Cell">
        <title>The Chara Genome: Secondary Complexity and Implications for Plant Terrestrialization.</title>
        <authorList>
            <person name="Nishiyama T."/>
            <person name="Sakayama H."/>
            <person name="Vries J.D."/>
            <person name="Buschmann H."/>
            <person name="Saint-Marcoux D."/>
            <person name="Ullrich K.K."/>
            <person name="Haas F.B."/>
            <person name="Vanderstraeten L."/>
            <person name="Becker D."/>
            <person name="Lang D."/>
            <person name="Vosolsobe S."/>
            <person name="Rombauts S."/>
            <person name="Wilhelmsson P.K.I."/>
            <person name="Janitza P."/>
            <person name="Kern R."/>
            <person name="Heyl A."/>
            <person name="Rumpler F."/>
            <person name="Villalobos L.I.A.C."/>
            <person name="Clay J.M."/>
            <person name="Skokan R."/>
            <person name="Toyoda A."/>
            <person name="Suzuki Y."/>
            <person name="Kagoshima H."/>
            <person name="Schijlen E."/>
            <person name="Tajeshwar N."/>
            <person name="Catarino B."/>
            <person name="Hetherington A.J."/>
            <person name="Saltykova A."/>
            <person name="Bonnot C."/>
            <person name="Breuninger H."/>
            <person name="Symeonidi A."/>
            <person name="Radhakrishnan G.V."/>
            <person name="Van Nieuwerburgh F."/>
            <person name="Deforce D."/>
            <person name="Chang C."/>
            <person name="Karol K.G."/>
            <person name="Hedrich R."/>
            <person name="Ulvskov P."/>
            <person name="Glockner G."/>
            <person name="Delwiche C.F."/>
            <person name="Petrasek J."/>
            <person name="Van de Peer Y."/>
            <person name="Friml J."/>
            <person name="Beilby M."/>
            <person name="Dolan L."/>
            <person name="Kohara Y."/>
            <person name="Sugano S."/>
            <person name="Fujiyama A."/>
            <person name="Delaux P.-M."/>
            <person name="Quint M."/>
            <person name="TheiBen G."/>
            <person name="Hagemann M."/>
            <person name="Harholt J."/>
            <person name="Dunand C."/>
            <person name="Zachgo S."/>
            <person name="Langdale J."/>
            <person name="Maumus F."/>
            <person name="Straeten D.V.D."/>
            <person name="Gould S.B."/>
            <person name="Rensing S.A."/>
        </authorList>
    </citation>
    <scope>NUCLEOTIDE SEQUENCE [LARGE SCALE GENOMIC DNA]</scope>
    <source>
        <strain evidence="9 10">S276</strain>
    </source>
</reference>
<keyword evidence="3" id="KW-0238">DNA-binding</keyword>
<feature type="region of interest" description="Disordered" evidence="6">
    <location>
        <begin position="1395"/>
        <end position="1461"/>
    </location>
</feature>
<evidence type="ECO:0000256" key="5">
    <source>
        <dbReference type="RuleBase" id="RU367086"/>
    </source>
</evidence>
<gene>
    <name evidence="9" type="ORF">CBR_g32692</name>
</gene>
<evidence type="ECO:0000313" key="10">
    <source>
        <dbReference type="Proteomes" id="UP000265515"/>
    </source>
</evidence>
<feature type="domain" description="Brix" evidence="7">
    <location>
        <begin position="1134"/>
        <end position="1344"/>
    </location>
</feature>
<dbReference type="GO" id="GO:0019843">
    <property type="term" value="F:rRNA binding"/>
    <property type="evidence" value="ECO:0007669"/>
    <property type="project" value="UniProtKB-UniRule"/>
</dbReference>
<dbReference type="Gramene" id="GBG81698">
    <property type="protein sequence ID" value="GBG81698"/>
    <property type="gene ID" value="CBR_g32692"/>
</dbReference>
<dbReference type="PANTHER" id="PTHR12728:SF0">
    <property type="entry name" value="RIBOSOME PRODUCTION FACTOR 2 HOMOLOG"/>
    <property type="match status" value="1"/>
</dbReference>
<dbReference type="OrthoDB" id="407658at2759"/>
<dbReference type="Pfam" id="PF03221">
    <property type="entry name" value="HTH_Tnp_Tc5"/>
    <property type="match status" value="1"/>
</dbReference>
<evidence type="ECO:0000256" key="4">
    <source>
        <dbReference type="ARBA" id="ARBA00023242"/>
    </source>
</evidence>
<evidence type="ECO:0000256" key="6">
    <source>
        <dbReference type="SAM" id="MobiDB-lite"/>
    </source>
</evidence>
<dbReference type="Pfam" id="PF03184">
    <property type="entry name" value="DDE_1"/>
    <property type="match status" value="1"/>
</dbReference>
<dbReference type="GO" id="GO:0046983">
    <property type="term" value="F:protein dimerization activity"/>
    <property type="evidence" value="ECO:0007669"/>
    <property type="project" value="InterPro"/>
</dbReference>
<dbReference type="PROSITE" id="PS51253">
    <property type="entry name" value="HTH_CENPB"/>
    <property type="match status" value="1"/>
</dbReference>
<dbReference type="GO" id="GO:0000463">
    <property type="term" value="P:maturation of LSU-rRNA from tricistronic rRNA transcript (SSU-rRNA, 5.8S rRNA, LSU-rRNA)"/>
    <property type="evidence" value="ECO:0007669"/>
    <property type="project" value="TreeGrafter"/>
</dbReference>
<dbReference type="GO" id="GO:0005730">
    <property type="term" value="C:nucleolus"/>
    <property type="evidence" value="ECO:0007669"/>
    <property type="project" value="UniProtKB-SubCell"/>
</dbReference>
<dbReference type="PANTHER" id="PTHR12728">
    <property type="entry name" value="BRIX DOMAIN CONTAINING PROTEIN"/>
    <property type="match status" value="1"/>
</dbReference>
<evidence type="ECO:0000259" key="7">
    <source>
        <dbReference type="PROSITE" id="PS50833"/>
    </source>
</evidence>
<dbReference type="Proteomes" id="UP000265515">
    <property type="component" value="Unassembled WGS sequence"/>
</dbReference>
<dbReference type="GO" id="GO:0003677">
    <property type="term" value="F:DNA binding"/>
    <property type="evidence" value="ECO:0007669"/>
    <property type="project" value="UniProtKB-KW"/>
</dbReference>
<dbReference type="InterPro" id="IPR007021">
    <property type="entry name" value="DUF659"/>
</dbReference>
<evidence type="ECO:0000313" key="9">
    <source>
        <dbReference type="EMBL" id="GBG81698.1"/>
    </source>
</evidence>
<accession>A0A388LHA3</accession>
<dbReference type="InterPro" id="IPR006600">
    <property type="entry name" value="HTH_CenpB_DNA-bd_dom"/>
</dbReference>
<evidence type="ECO:0000256" key="1">
    <source>
        <dbReference type="ARBA" id="ARBA00004604"/>
    </source>
</evidence>
<evidence type="ECO:0000256" key="2">
    <source>
        <dbReference type="ARBA" id="ARBA00010782"/>
    </source>
</evidence>
<dbReference type="InterPro" id="IPR009057">
    <property type="entry name" value="Homeodomain-like_sf"/>
</dbReference>
<dbReference type="SMART" id="SM00674">
    <property type="entry name" value="CENPB"/>
    <property type="match status" value="1"/>
</dbReference>
<dbReference type="PROSITE" id="PS50833">
    <property type="entry name" value="BRIX"/>
    <property type="match status" value="1"/>
</dbReference>